<protein>
    <recommendedName>
        <fullName evidence="3">Phenylacetate-CoA ligase</fullName>
    </recommendedName>
</protein>
<dbReference type="PANTHER" id="PTHR43845:SF1">
    <property type="entry name" value="BLR5969 PROTEIN"/>
    <property type="match status" value="1"/>
</dbReference>
<proteinExistence type="predicted"/>
<dbReference type="PANTHER" id="PTHR43845">
    <property type="entry name" value="BLR5969 PROTEIN"/>
    <property type="match status" value="1"/>
</dbReference>
<keyword evidence="2" id="KW-1185">Reference proteome</keyword>
<accession>A0A507F314</accession>
<evidence type="ECO:0000313" key="1">
    <source>
        <dbReference type="EMBL" id="TPX69876.1"/>
    </source>
</evidence>
<dbReference type="SUPFAM" id="SSF56801">
    <property type="entry name" value="Acetyl-CoA synthetase-like"/>
    <property type="match status" value="1"/>
</dbReference>
<dbReference type="OrthoDB" id="2140858at2759"/>
<dbReference type="AlphaFoldDB" id="A0A507F314"/>
<dbReference type="Gene3D" id="3.40.50.12780">
    <property type="entry name" value="N-terminal domain of ligase-like"/>
    <property type="match status" value="1"/>
</dbReference>
<comment type="caution">
    <text evidence="1">The sequence shown here is derived from an EMBL/GenBank/DDBJ whole genome shotgun (WGS) entry which is preliminary data.</text>
</comment>
<name>A0A507F314_9FUNG</name>
<dbReference type="Proteomes" id="UP000320333">
    <property type="component" value="Unassembled WGS sequence"/>
</dbReference>
<sequence length="507" mass="55211">MFNRFLATPLSALLDANTGQVSPPAATPLLEQALEQANKVAAYSSLNITEFSKAPFLEKKHILSQAARMNADPFLARCVNGQPPEIIHVSSGSGGVPTFWGRSVADEVAIATRFEQIFVDAFSVDGNAPTLAIVALPMGSWVGGLFTTSCIRYLSQKGHPISVIAPGNNVPEILRIVSTLGASFRQIVLLAYPPFAKTCIDAGIAQGIAWSEYSMKFVFAGEVFSEEWRTLISARAGVKNPLKDVVSIYGTADAGVLANETPLSALIRATLASKPDMARALFKKDRIPSLMQYDPLSRYFEVEPESGTLVITTMPHADVGAPSFVSMPLLRYSIGDAGGLIGFDEMMEFMKVNAGLDAVSEAVKSGSVIRKLPFVWVFGRAFWTVSLYGANVYVENVMAGLEQEHVHSLVTGKFVLDVNEDPDNVRLKIHVELAAVKSNLVADDGSRRDADDVALILARSILGELRKLNSEFAHYVPEDQQLPIVRLHPYGEPYYFPVGVKHDYMKK</sequence>
<reference evidence="1 2" key="1">
    <citation type="journal article" date="2019" name="Sci. Rep.">
        <title>Comparative genomics of chytrid fungi reveal insights into the obligate biotrophic and pathogenic lifestyle of Synchytrium endobioticum.</title>
        <authorList>
            <person name="van de Vossenberg B.T.L.H."/>
            <person name="Warris S."/>
            <person name="Nguyen H.D.T."/>
            <person name="van Gent-Pelzer M.P.E."/>
            <person name="Joly D.L."/>
            <person name="van de Geest H.C."/>
            <person name="Bonants P.J.M."/>
            <person name="Smith D.S."/>
            <person name="Levesque C.A."/>
            <person name="van der Lee T.A.J."/>
        </authorList>
    </citation>
    <scope>NUCLEOTIDE SEQUENCE [LARGE SCALE GENOMIC DNA]</scope>
    <source>
        <strain evidence="1 2">CBS 675.73</strain>
    </source>
</reference>
<dbReference type="InterPro" id="IPR042099">
    <property type="entry name" value="ANL_N_sf"/>
</dbReference>
<evidence type="ECO:0008006" key="3">
    <source>
        <dbReference type="Google" id="ProtNLM"/>
    </source>
</evidence>
<dbReference type="EMBL" id="QEAP01000303">
    <property type="protein sequence ID" value="TPX69876.1"/>
    <property type="molecule type" value="Genomic_DNA"/>
</dbReference>
<organism evidence="1 2">
    <name type="scientific">Chytriomyces confervae</name>
    <dbReference type="NCBI Taxonomy" id="246404"/>
    <lineage>
        <taxon>Eukaryota</taxon>
        <taxon>Fungi</taxon>
        <taxon>Fungi incertae sedis</taxon>
        <taxon>Chytridiomycota</taxon>
        <taxon>Chytridiomycota incertae sedis</taxon>
        <taxon>Chytridiomycetes</taxon>
        <taxon>Chytridiales</taxon>
        <taxon>Chytriomycetaceae</taxon>
        <taxon>Chytriomyces</taxon>
    </lineage>
</organism>
<evidence type="ECO:0000313" key="2">
    <source>
        <dbReference type="Proteomes" id="UP000320333"/>
    </source>
</evidence>
<gene>
    <name evidence="1" type="ORF">CcCBS67573_g06730</name>
</gene>